<dbReference type="InterPro" id="IPR007492">
    <property type="entry name" value="LytTR_DNA-bd_dom"/>
</dbReference>
<evidence type="ECO:0000313" key="5">
    <source>
        <dbReference type="Proteomes" id="UP000248536"/>
    </source>
</evidence>
<evidence type="ECO:0000313" key="4">
    <source>
        <dbReference type="EMBL" id="AWX43957.1"/>
    </source>
</evidence>
<dbReference type="AlphaFoldDB" id="A0A2Z4LRU5"/>
<dbReference type="SMART" id="SM00448">
    <property type="entry name" value="REC"/>
    <property type="match status" value="1"/>
</dbReference>
<dbReference type="InterPro" id="IPR001789">
    <property type="entry name" value="Sig_transdc_resp-reg_receiver"/>
</dbReference>
<dbReference type="KEGG" id="spon:HME9304_00956"/>
<dbReference type="PROSITE" id="PS50930">
    <property type="entry name" value="HTH_LYTTR"/>
    <property type="match status" value="1"/>
</dbReference>
<dbReference type="Pfam" id="PF04397">
    <property type="entry name" value="LytTR"/>
    <property type="match status" value="1"/>
</dbReference>
<dbReference type="Gene3D" id="2.40.50.1020">
    <property type="entry name" value="LytTr DNA-binding domain"/>
    <property type="match status" value="1"/>
</dbReference>
<sequence>MNVIKCHIVEDEPLAAELLTDYIEQIPFLKLHGISVTAIEASLVLNKIDIQLLFLDLHLPGMKGFDFIKGLYNPPKVIVTSAYPQYALEGYDLNIVDYLVKPIKFERFFRAVNKLQIHTSPEFNKKVVYFHENRRNVPVEEDDIYFIEAQGNYIKVYLKNSMISCKTTLKKTILNISDSKFLRIHKSFVISCSKIESFNKNYVTVLNRELPIGRFYKNSVNDAINRIFR</sequence>
<proteinExistence type="predicted"/>
<keyword evidence="1" id="KW-0597">Phosphoprotein</keyword>
<evidence type="ECO:0000259" key="2">
    <source>
        <dbReference type="PROSITE" id="PS50110"/>
    </source>
</evidence>
<keyword evidence="5" id="KW-1185">Reference proteome</keyword>
<name>A0A2Z4LRU5_9FLAO</name>
<dbReference type="PROSITE" id="PS50110">
    <property type="entry name" value="RESPONSE_REGULATORY"/>
    <property type="match status" value="1"/>
</dbReference>
<dbReference type="InterPro" id="IPR051271">
    <property type="entry name" value="2C-system_Tx_regulators"/>
</dbReference>
<feature type="domain" description="HTH LytTR-type" evidence="3">
    <location>
        <begin position="142"/>
        <end position="226"/>
    </location>
</feature>
<dbReference type="RefSeq" id="WP_112377476.1">
    <property type="nucleotide sequence ID" value="NZ_CP030104.1"/>
</dbReference>
<dbReference type="PANTHER" id="PTHR45526:SF1">
    <property type="entry name" value="TRANSCRIPTIONAL REGULATORY PROTEIN DCUR-RELATED"/>
    <property type="match status" value="1"/>
</dbReference>
<dbReference type="Pfam" id="PF00072">
    <property type="entry name" value="Response_reg"/>
    <property type="match status" value="1"/>
</dbReference>
<evidence type="ECO:0000259" key="3">
    <source>
        <dbReference type="PROSITE" id="PS50930"/>
    </source>
</evidence>
<evidence type="ECO:0000256" key="1">
    <source>
        <dbReference type="PROSITE-ProRule" id="PRU00169"/>
    </source>
</evidence>
<dbReference type="OrthoDB" id="2168082at2"/>
<dbReference type="PANTHER" id="PTHR45526">
    <property type="entry name" value="TRANSCRIPTIONAL REGULATORY PROTEIN DPIA"/>
    <property type="match status" value="1"/>
</dbReference>
<dbReference type="InterPro" id="IPR011006">
    <property type="entry name" value="CheY-like_superfamily"/>
</dbReference>
<feature type="domain" description="Response regulatory" evidence="2">
    <location>
        <begin position="5"/>
        <end position="116"/>
    </location>
</feature>
<dbReference type="SMART" id="SM00850">
    <property type="entry name" value="LytTR"/>
    <property type="match status" value="1"/>
</dbReference>
<dbReference type="EMBL" id="CP030104">
    <property type="protein sequence ID" value="AWX43957.1"/>
    <property type="molecule type" value="Genomic_DNA"/>
</dbReference>
<protein>
    <recommendedName>
        <fullName evidence="6">DNA-binding response regulator</fullName>
    </recommendedName>
</protein>
<dbReference type="GO" id="GO:0000156">
    <property type="term" value="F:phosphorelay response regulator activity"/>
    <property type="evidence" value="ECO:0007669"/>
    <property type="project" value="TreeGrafter"/>
</dbReference>
<evidence type="ECO:0008006" key="6">
    <source>
        <dbReference type="Google" id="ProtNLM"/>
    </source>
</evidence>
<dbReference type="SUPFAM" id="SSF52172">
    <property type="entry name" value="CheY-like"/>
    <property type="match status" value="1"/>
</dbReference>
<dbReference type="Gene3D" id="3.40.50.2300">
    <property type="match status" value="1"/>
</dbReference>
<dbReference type="GO" id="GO:0003677">
    <property type="term" value="F:DNA binding"/>
    <property type="evidence" value="ECO:0007669"/>
    <property type="project" value="InterPro"/>
</dbReference>
<dbReference type="Proteomes" id="UP000248536">
    <property type="component" value="Chromosome"/>
</dbReference>
<gene>
    <name evidence="4" type="ORF">HME9304_00956</name>
</gene>
<accession>A0A2Z4LRU5</accession>
<reference evidence="4 5" key="1">
    <citation type="submission" date="2018-06" db="EMBL/GenBank/DDBJ databases">
        <title>Spongiibacterium sp. HME9304 Genome sequencing and assembly.</title>
        <authorList>
            <person name="Kang H."/>
            <person name="Kim H."/>
            <person name="Joh K."/>
        </authorList>
    </citation>
    <scope>NUCLEOTIDE SEQUENCE [LARGE SCALE GENOMIC DNA]</scope>
    <source>
        <strain evidence="4 5">HME9304</strain>
    </source>
</reference>
<organism evidence="4 5">
    <name type="scientific">Flagellimonas maritima</name>
    <dbReference type="NCBI Taxonomy" id="1383885"/>
    <lineage>
        <taxon>Bacteria</taxon>
        <taxon>Pseudomonadati</taxon>
        <taxon>Bacteroidota</taxon>
        <taxon>Flavobacteriia</taxon>
        <taxon>Flavobacteriales</taxon>
        <taxon>Flavobacteriaceae</taxon>
        <taxon>Flagellimonas</taxon>
    </lineage>
</organism>
<feature type="modified residue" description="4-aspartylphosphate" evidence="1">
    <location>
        <position position="56"/>
    </location>
</feature>